<feature type="transmembrane region" description="Helical" evidence="9">
    <location>
        <begin position="257"/>
        <end position="277"/>
    </location>
</feature>
<evidence type="ECO:0000256" key="7">
    <source>
        <dbReference type="ARBA" id="ARBA00023242"/>
    </source>
</evidence>
<keyword evidence="3 9" id="KW-0812">Transmembrane</keyword>
<evidence type="ECO:0000256" key="6">
    <source>
        <dbReference type="ARBA" id="ARBA00023136"/>
    </source>
</evidence>
<comment type="subcellular location">
    <subcellularLocation>
        <location evidence="1">Nucleus inner membrane</location>
        <topology evidence="1">Multi-pass membrane protein</topology>
        <orientation evidence="1">Nucleoplasmic side</orientation>
    </subcellularLocation>
</comment>
<protein>
    <submittedName>
        <fullName evidence="12">Uncharacterized protein LOC111602246</fullName>
    </submittedName>
</protein>
<evidence type="ECO:0000256" key="8">
    <source>
        <dbReference type="SAM" id="MobiDB-lite"/>
    </source>
</evidence>
<name>A0A6J1MDE1_DROHY</name>
<evidence type="ECO:0000256" key="5">
    <source>
        <dbReference type="ARBA" id="ARBA00022989"/>
    </source>
</evidence>
<evidence type="ECO:0000313" key="12">
    <source>
        <dbReference type="RefSeq" id="XP_023175006.2"/>
    </source>
</evidence>
<sequence>MFSKLSLIFLILSGCCNDLFAEQLNGQQVTYLHTGIPHVQDALTVLQTLYSQNRVHIYCRRDQPLRLRNIFQSNRLQLISKAANTEYIQYRASTAQGVYDAHKQRRECYEGKFLAGRAKRVHYISLSAHAHSCYGIYTDQAYNLTLLQERCDKERLVRFMLGVGLWVIEATTIVGESLICVYCVAAVMGIHLASVVVVCVALMCHGDHKMRSIQPLSTNFKLVLEQFPTSVAVSLVAGAFMLVNACQDYQDMWTQRWVRRAHCRFLRLLAYLLILGASNDAKFGWICVSLLLPWPELWWVLQWIQLKFIKLQRKVMPPMPRNLLSEREFEAQAGYETQRALSEMRQRLRATAPDWEQLAQLQAPQQFAQFLSSGTHEPEKPKWRSGTEMHSRHVQTAEPTDPDPEATMLRHLAAVMNSDSSHSARSSSASADSFCRQLHCTGSTRSLQDGSRMYHV</sequence>
<reference evidence="12" key="1">
    <citation type="submission" date="2025-08" db="UniProtKB">
        <authorList>
            <consortium name="RefSeq"/>
        </authorList>
    </citation>
    <scope>IDENTIFICATION</scope>
    <source>
        <strain evidence="12">15085-1641.00</strain>
        <tissue evidence="12">Whole body</tissue>
    </source>
</reference>
<keyword evidence="6 9" id="KW-0472">Membrane</keyword>
<evidence type="ECO:0000256" key="4">
    <source>
        <dbReference type="ARBA" id="ARBA00022729"/>
    </source>
</evidence>
<dbReference type="InterPro" id="IPR019358">
    <property type="entry name" value="NEMP_fam"/>
</dbReference>
<dbReference type="GO" id="GO:0005637">
    <property type="term" value="C:nuclear inner membrane"/>
    <property type="evidence" value="ECO:0007669"/>
    <property type="project" value="UniProtKB-SubCell"/>
</dbReference>
<evidence type="ECO:0000256" key="10">
    <source>
        <dbReference type="SAM" id="SignalP"/>
    </source>
</evidence>
<evidence type="ECO:0000256" key="9">
    <source>
        <dbReference type="SAM" id="Phobius"/>
    </source>
</evidence>
<dbReference type="PROSITE" id="PS51257">
    <property type="entry name" value="PROKAR_LIPOPROTEIN"/>
    <property type="match status" value="1"/>
</dbReference>
<feature type="region of interest" description="Disordered" evidence="8">
    <location>
        <begin position="373"/>
        <end position="404"/>
    </location>
</feature>
<organism evidence="11 12">
    <name type="scientific">Drosophila hydei</name>
    <name type="common">Fruit fly</name>
    <dbReference type="NCBI Taxonomy" id="7224"/>
    <lineage>
        <taxon>Eukaryota</taxon>
        <taxon>Metazoa</taxon>
        <taxon>Ecdysozoa</taxon>
        <taxon>Arthropoda</taxon>
        <taxon>Hexapoda</taxon>
        <taxon>Insecta</taxon>
        <taxon>Pterygota</taxon>
        <taxon>Neoptera</taxon>
        <taxon>Endopterygota</taxon>
        <taxon>Diptera</taxon>
        <taxon>Brachycera</taxon>
        <taxon>Muscomorpha</taxon>
        <taxon>Ephydroidea</taxon>
        <taxon>Drosophilidae</taxon>
        <taxon>Drosophila</taxon>
    </lineage>
</organism>
<dbReference type="AlphaFoldDB" id="A0A6J1MDE1"/>
<dbReference type="KEGG" id="dhe:111602246"/>
<evidence type="ECO:0000313" key="11">
    <source>
        <dbReference type="Proteomes" id="UP000504633"/>
    </source>
</evidence>
<gene>
    <name evidence="12" type="primary">LOC111602246</name>
</gene>
<dbReference type="Proteomes" id="UP000504633">
    <property type="component" value="Unplaced"/>
</dbReference>
<evidence type="ECO:0000256" key="3">
    <source>
        <dbReference type="ARBA" id="ARBA00022692"/>
    </source>
</evidence>
<keyword evidence="11" id="KW-1185">Reference proteome</keyword>
<dbReference type="Pfam" id="PF10225">
    <property type="entry name" value="NEMP"/>
    <property type="match status" value="1"/>
</dbReference>
<feature type="compositionally biased region" description="Basic and acidic residues" evidence="8">
    <location>
        <begin position="376"/>
        <end position="391"/>
    </location>
</feature>
<keyword evidence="4 10" id="KW-0732">Signal</keyword>
<evidence type="ECO:0000256" key="2">
    <source>
        <dbReference type="ARBA" id="ARBA00005748"/>
    </source>
</evidence>
<dbReference type="RefSeq" id="XP_023175006.2">
    <property type="nucleotide sequence ID" value="XM_023319238.2"/>
</dbReference>
<feature type="transmembrane region" description="Helical" evidence="9">
    <location>
        <begin position="181"/>
        <end position="203"/>
    </location>
</feature>
<dbReference type="PANTHER" id="PTHR13598">
    <property type="entry name" value="AT07567P-RELATED"/>
    <property type="match status" value="1"/>
</dbReference>
<dbReference type="OrthoDB" id="509138at2759"/>
<dbReference type="GeneID" id="111602246"/>
<proteinExistence type="inferred from homology"/>
<feature type="chain" id="PRO_5026887461" evidence="10">
    <location>
        <begin position="22"/>
        <end position="456"/>
    </location>
</feature>
<feature type="transmembrane region" description="Helical" evidence="9">
    <location>
        <begin position="223"/>
        <end position="245"/>
    </location>
</feature>
<keyword evidence="5 9" id="KW-1133">Transmembrane helix</keyword>
<feature type="signal peptide" evidence="10">
    <location>
        <begin position="1"/>
        <end position="21"/>
    </location>
</feature>
<dbReference type="PANTHER" id="PTHR13598:SF1">
    <property type="entry name" value="AT07567P-RELATED"/>
    <property type="match status" value="1"/>
</dbReference>
<keyword evidence="7" id="KW-0539">Nucleus</keyword>
<feature type="transmembrane region" description="Helical" evidence="9">
    <location>
        <begin position="156"/>
        <end position="174"/>
    </location>
</feature>
<dbReference type="OMA" id="PWPELWW"/>
<comment type="similarity">
    <text evidence="2">Belongs to the NEMP family.</text>
</comment>
<accession>A0A6J1MDE1</accession>
<evidence type="ECO:0000256" key="1">
    <source>
        <dbReference type="ARBA" id="ARBA00004575"/>
    </source>
</evidence>